<dbReference type="EMBL" id="JACHLI010000035">
    <property type="protein sequence ID" value="MBB4867109.1"/>
    <property type="molecule type" value="Genomic_DNA"/>
</dbReference>
<comment type="caution">
    <text evidence="2">The sequence shown here is derived from an EMBL/GenBank/DDBJ whole genome shotgun (WGS) entry which is preliminary data.</text>
</comment>
<accession>A0A7W7P4P6</accession>
<dbReference type="Proteomes" id="UP000566995">
    <property type="component" value="Unassembled WGS sequence"/>
</dbReference>
<dbReference type="InterPro" id="IPR011990">
    <property type="entry name" value="TPR-like_helical_dom_sf"/>
</dbReference>
<dbReference type="PROSITE" id="PS50005">
    <property type="entry name" value="TPR"/>
    <property type="match status" value="2"/>
</dbReference>
<dbReference type="AlphaFoldDB" id="A0A7W7P4P6"/>
<proteinExistence type="predicted"/>
<feature type="repeat" description="TPR" evidence="1">
    <location>
        <begin position="75"/>
        <end position="108"/>
    </location>
</feature>
<reference evidence="2 3" key="1">
    <citation type="submission" date="2020-08" db="EMBL/GenBank/DDBJ databases">
        <title>Functional genomics of gut bacteria from endangered species of beetles.</title>
        <authorList>
            <person name="Carlos-Shanley C."/>
        </authorList>
    </citation>
    <scope>NUCLEOTIDE SEQUENCE [LARGE SCALE GENOMIC DNA]</scope>
    <source>
        <strain evidence="2 3">S00179</strain>
    </source>
</reference>
<dbReference type="InterPro" id="IPR019734">
    <property type="entry name" value="TPR_rpt"/>
</dbReference>
<dbReference type="PANTHER" id="PTHR45081:SF1">
    <property type="entry name" value="EF HAND FAMILY PROTEIN, PUTATIVE, EXPRESSED-RELATED"/>
    <property type="match status" value="1"/>
</dbReference>
<dbReference type="RefSeq" id="WP_184596309.1">
    <property type="nucleotide sequence ID" value="NZ_JACHLI010000035.1"/>
</dbReference>
<sequence>MTDPFIEIHELLRGKDYETAFNRLYNKNTNSISEEFKEDYNHAWYIIGDIFFKSSNYEMAIHSFKKALESRIDDIEAYRALANSYSAIGAPEKSCEQLNTALQFSPNDPILNYNLGNAFFDIGDYKKAIKAYEKVPHDQGEIYTLAQENIKRSKDLVS</sequence>
<dbReference type="Pfam" id="PF13414">
    <property type="entry name" value="TPR_11"/>
    <property type="match status" value="1"/>
</dbReference>
<dbReference type="PANTHER" id="PTHR45081">
    <property type="entry name" value="EF HAND FAMILY PROTEIN, PUTATIVE, EXPRESSED-RELATED"/>
    <property type="match status" value="1"/>
</dbReference>
<name>A0A7W7P4P6_PSENT</name>
<evidence type="ECO:0000256" key="1">
    <source>
        <dbReference type="PROSITE-ProRule" id="PRU00339"/>
    </source>
</evidence>
<dbReference type="Pfam" id="PF00515">
    <property type="entry name" value="TPR_1"/>
    <property type="match status" value="1"/>
</dbReference>
<dbReference type="SUPFAM" id="SSF48452">
    <property type="entry name" value="TPR-like"/>
    <property type="match status" value="1"/>
</dbReference>
<dbReference type="GO" id="GO:0005886">
    <property type="term" value="C:plasma membrane"/>
    <property type="evidence" value="ECO:0007669"/>
    <property type="project" value="TreeGrafter"/>
</dbReference>
<keyword evidence="1" id="KW-0802">TPR repeat</keyword>
<feature type="repeat" description="TPR" evidence="1">
    <location>
        <begin position="41"/>
        <end position="74"/>
    </location>
</feature>
<protein>
    <submittedName>
        <fullName evidence="2">Tetratricopeptide (TPR) repeat protein</fullName>
    </submittedName>
</protein>
<evidence type="ECO:0000313" key="3">
    <source>
        <dbReference type="Proteomes" id="UP000566995"/>
    </source>
</evidence>
<organism evidence="2 3">
    <name type="scientific">Pseudomonas nitroreducens</name>
    <dbReference type="NCBI Taxonomy" id="46680"/>
    <lineage>
        <taxon>Bacteria</taxon>
        <taxon>Pseudomonadati</taxon>
        <taxon>Pseudomonadota</taxon>
        <taxon>Gammaproteobacteria</taxon>
        <taxon>Pseudomonadales</taxon>
        <taxon>Pseudomonadaceae</taxon>
        <taxon>Pseudomonas</taxon>
    </lineage>
</organism>
<dbReference type="SMART" id="SM00028">
    <property type="entry name" value="TPR"/>
    <property type="match status" value="3"/>
</dbReference>
<gene>
    <name evidence="2" type="ORF">HNP46_006017</name>
</gene>
<evidence type="ECO:0000313" key="2">
    <source>
        <dbReference type="EMBL" id="MBB4867109.1"/>
    </source>
</evidence>
<dbReference type="Gene3D" id="1.25.40.10">
    <property type="entry name" value="Tetratricopeptide repeat domain"/>
    <property type="match status" value="1"/>
</dbReference>